<dbReference type="InterPro" id="IPR006037">
    <property type="entry name" value="RCK_C"/>
</dbReference>
<feature type="transmembrane region" description="Helical" evidence="9">
    <location>
        <begin position="433"/>
        <end position="454"/>
    </location>
</feature>
<evidence type="ECO:0000256" key="1">
    <source>
        <dbReference type="ARBA" id="ARBA00004651"/>
    </source>
</evidence>
<feature type="transmembrane region" description="Helical" evidence="9">
    <location>
        <begin position="90"/>
        <end position="107"/>
    </location>
</feature>
<accession>A0A0K2SND7</accession>
<evidence type="ECO:0000313" key="12">
    <source>
        <dbReference type="Proteomes" id="UP000065807"/>
    </source>
</evidence>
<feature type="transmembrane region" description="Helical" evidence="9">
    <location>
        <begin position="392"/>
        <end position="412"/>
    </location>
</feature>
<evidence type="ECO:0000256" key="6">
    <source>
        <dbReference type="ARBA" id="ARBA00022989"/>
    </source>
</evidence>
<dbReference type="EMBL" id="AP014924">
    <property type="protein sequence ID" value="BAS28517.1"/>
    <property type="molecule type" value="Genomic_DNA"/>
</dbReference>
<reference evidence="12" key="2">
    <citation type="journal article" date="2016" name="Int. J. Syst. Evol. Microbiol.">
        <title>Complete genome sequence and cell structure of Limnochorda pilosa, a Gram-negative spore-former within the phylum Firmicutes.</title>
        <authorList>
            <person name="Watanabe M."/>
            <person name="Kojima H."/>
            <person name="Fukui M."/>
        </authorList>
    </citation>
    <scope>NUCLEOTIDE SEQUENCE [LARGE SCALE GENOMIC DNA]</scope>
    <source>
        <strain evidence="12">HC45</strain>
    </source>
</reference>
<dbReference type="Proteomes" id="UP000065807">
    <property type="component" value="Chromosome"/>
</dbReference>
<evidence type="ECO:0000259" key="10">
    <source>
        <dbReference type="PROSITE" id="PS51202"/>
    </source>
</evidence>
<dbReference type="GO" id="GO:0006813">
    <property type="term" value="P:potassium ion transport"/>
    <property type="evidence" value="ECO:0007669"/>
    <property type="project" value="InterPro"/>
</dbReference>
<dbReference type="NCBIfam" id="TIGR01625">
    <property type="entry name" value="YidE_YbjL_dupl"/>
    <property type="match status" value="2"/>
</dbReference>
<keyword evidence="6 9" id="KW-1133">Transmembrane helix</keyword>
<dbReference type="SUPFAM" id="SSF116726">
    <property type="entry name" value="TrkA C-terminal domain-like"/>
    <property type="match status" value="2"/>
</dbReference>
<comment type="similarity">
    <text evidence="2">Belongs to the AAE transporter (TC 2.A.81) family.</text>
</comment>
<dbReference type="PANTHER" id="PTHR30445:SF3">
    <property type="entry name" value="TRANSPORT PROTEIN YIDE-RELATED"/>
    <property type="match status" value="1"/>
</dbReference>
<evidence type="ECO:0000256" key="8">
    <source>
        <dbReference type="SAM" id="MobiDB-lite"/>
    </source>
</evidence>
<feature type="region of interest" description="Disordered" evidence="8">
    <location>
        <begin position="180"/>
        <end position="201"/>
    </location>
</feature>
<dbReference type="GO" id="GO:0005886">
    <property type="term" value="C:plasma membrane"/>
    <property type="evidence" value="ECO:0007669"/>
    <property type="project" value="UniProtKB-SubCell"/>
</dbReference>
<evidence type="ECO:0000313" key="11">
    <source>
        <dbReference type="EMBL" id="BAS28517.1"/>
    </source>
</evidence>
<feature type="domain" description="RCK C-terminal" evidence="10">
    <location>
        <begin position="276"/>
        <end position="358"/>
    </location>
</feature>
<feature type="transmembrane region" description="Helical" evidence="9">
    <location>
        <begin position="460"/>
        <end position="484"/>
    </location>
</feature>
<feature type="transmembrane region" description="Helical" evidence="9">
    <location>
        <begin position="6"/>
        <end position="23"/>
    </location>
</feature>
<gene>
    <name evidence="11" type="ORF">LIP_2687</name>
</gene>
<dbReference type="PANTHER" id="PTHR30445">
    <property type="entry name" value="K(+)_H(+) ANTIPORTER SUBUNIT KHTT"/>
    <property type="match status" value="1"/>
</dbReference>
<reference evidence="12" key="1">
    <citation type="submission" date="2015-07" db="EMBL/GenBank/DDBJ databases">
        <title>Complete genome sequence and phylogenetic analysis of Limnochorda pilosa.</title>
        <authorList>
            <person name="Watanabe M."/>
            <person name="Kojima H."/>
            <person name="Fukui M."/>
        </authorList>
    </citation>
    <scope>NUCLEOTIDE SEQUENCE [LARGE SCALE GENOMIC DNA]</scope>
    <source>
        <strain evidence="12">HC45</strain>
    </source>
</reference>
<evidence type="ECO:0000256" key="4">
    <source>
        <dbReference type="ARBA" id="ARBA00022475"/>
    </source>
</evidence>
<dbReference type="Gene3D" id="3.30.70.1450">
    <property type="entry name" value="Regulator of K+ conductance, C-terminal domain"/>
    <property type="match status" value="1"/>
</dbReference>
<protein>
    <submittedName>
        <fullName evidence="11">Transporter</fullName>
    </submittedName>
</protein>
<keyword evidence="12" id="KW-1185">Reference proteome</keyword>
<evidence type="ECO:0000256" key="7">
    <source>
        <dbReference type="ARBA" id="ARBA00023136"/>
    </source>
</evidence>
<dbReference type="Pfam" id="PF06826">
    <property type="entry name" value="Asp-Al_Ex"/>
    <property type="match status" value="2"/>
</dbReference>
<dbReference type="GO" id="GO:0008324">
    <property type="term" value="F:monoatomic cation transmembrane transporter activity"/>
    <property type="evidence" value="ECO:0007669"/>
    <property type="project" value="InterPro"/>
</dbReference>
<feature type="transmembrane region" description="Helical" evidence="9">
    <location>
        <begin position="59"/>
        <end position="78"/>
    </location>
</feature>
<dbReference type="InterPro" id="IPR036721">
    <property type="entry name" value="RCK_C_sf"/>
</dbReference>
<keyword evidence="3" id="KW-0813">Transport</keyword>
<dbReference type="PROSITE" id="PS51202">
    <property type="entry name" value="RCK_C"/>
    <property type="match status" value="2"/>
</dbReference>
<dbReference type="KEGG" id="lpil:LIP_2687"/>
<dbReference type="InterPro" id="IPR050144">
    <property type="entry name" value="AAE_transporter"/>
</dbReference>
<feature type="transmembrane region" description="Helical" evidence="9">
    <location>
        <begin position="368"/>
        <end position="386"/>
    </location>
</feature>
<organism evidence="11 12">
    <name type="scientific">Limnochorda pilosa</name>
    <dbReference type="NCBI Taxonomy" id="1555112"/>
    <lineage>
        <taxon>Bacteria</taxon>
        <taxon>Bacillati</taxon>
        <taxon>Bacillota</taxon>
        <taxon>Limnochordia</taxon>
        <taxon>Limnochordales</taxon>
        <taxon>Limnochordaceae</taxon>
        <taxon>Limnochorda</taxon>
    </lineage>
</organism>
<dbReference type="AlphaFoldDB" id="A0A0K2SND7"/>
<feature type="transmembrane region" description="Helical" evidence="9">
    <location>
        <begin position="519"/>
        <end position="540"/>
    </location>
</feature>
<evidence type="ECO:0000256" key="5">
    <source>
        <dbReference type="ARBA" id="ARBA00022692"/>
    </source>
</evidence>
<keyword evidence="5 9" id="KW-0812">Transmembrane</keyword>
<dbReference type="Pfam" id="PF02080">
    <property type="entry name" value="TrkA_C"/>
    <property type="match status" value="1"/>
</dbReference>
<feature type="transmembrane region" description="Helical" evidence="9">
    <location>
        <begin position="30"/>
        <end position="47"/>
    </location>
</feature>
<feature type="domain" description="RCK C-terminal" evidence="10">
    <location>
        <begin position="190"/>
        <end position="273"/>
    </location>
</feature>
<dbReference type="InterPro" id="IPR006512">
    <property type="entry name" value="YidE_YbjL"/>
</dbReference>
<evidence type="ECO:0000256" key="3">
    <source>
        <dbReference type="ARBA" id="ARBA00022448"/>
    </source>
</evidence>
<evidence type="ECO:0000256" key="9">
    <source>
        <dbReference type="SAM" id="Phobius"/>
    </source>
</evidence>
<dbReference type="STRING" id="1555112.LIP_2687"/>
<proteinExistence type="inferred from homology"/>
<keyword evidence="4" id="KW-1003">Cell membrane</keyword>
<feature type="transmembrane region" description="Helical" evidence="9">
    <location>
        <begin position="154"/>
        <end position="174"/>
    </location>
</feature>
<comment type="subcellular location">
    <subcellularLocation>
        <location evidence="1">Cell membrane</location>
        <topology evidence="1">Multi-pass membrane protein</topology>
    </subcellularLocation>
</comment>
<keyword evidence="7 9" id="KW-0472">Membrane</keyword>
<dbReference type="PATRIC" id="fig|1555112.3.peg.2727"/>
<name>A0A0K2SND7_LIMPI</name>
<sequence length="542" mass="57078">MDLLSANPLLLLFVVAGLGYVVGRIRIRGFGLGVAAVLFAGLAVGALDPRLALPEVVYQLGLVLFVYTIGLASGPGFFAGLRRRGLRDSLFALGVLGAATGAAWAAGRLLNLPAPLLAGLYAGSLTNTPALAAVLERLGGAGGTLALPAVGYSLAYPVGVLVVIGACYAFPRIWRAGVSPEGRRPAGDESDGEPPVNRGVCITRPEVTGVPVERLWRDPSLVTEDARHVVVSRLRRGGHQQIVTASTTFELGDVITLVGAPEALDRVTPRLGVPSDDRPEWDRSEIDFRRIFVSNRAVAGRRLRDLRLKERFGATVTRIKRGDVELVASAGTVLELGDRVRVVAPREQLEPLARFFGDSYRQLSEVDVPSLSLGIALGLLLGLVPLPLPGGTVLRLGFAGGPLVVALVLGLVGRTGPVVWVQPQNANLTLRQLGLVLFLAGVSTRSGYALAATLREAGGAIFLGATLVALVFSVVAFVVGYRWLRIPMPVLTGMVAGLQTQPATLAFATEQARSEHPNVGYAAVYPVAMVAKILLAQLLLNG</sequence>
<evidence type="ECO:0000256" key="2">
    <source>
        <dbReference type="ARBA" id="ARBA00009854"/>
    </source>
</evidence>